<accession>A0A8H4NPB9</accession>
<dbReference type="SMART" id="SM00825">
    <property type="entry name" value="PKS_KS"/>
    <property type="match status" value="1"/>
</dbReference>
<evidence type="ECO:0000259" key="5">
    <source>
        <dbReference type="PROSITE" id="PS52004"/>
    </source>
</evidence>
<feature type="active site" description="Proton donor; for dehydratase activity" evidence="4">
    <location>
        <position position="1070"/>
    </location>
</feature>
<reference evidence="7 8" key="1">
    <citation type="submission" date="2020-01" db="EMBL/GenBank/DDBJ databases">
        <title>Identification and distribution of gene clusters putatively required for synthesis of sphingolipid metabolism inhibitors in phylogenetically diverse species of the filamentous fungus Fusarium.</title>
        <authorList>
            <person name="Kim H.-S."/>
            <person name="Busman M."/>
            <person name="Brown D.W."/>
            <person name="Divon H."/>
            <person name="Uhlig S."/>
            <person name="Proctor R.H."/>
        </authorList>
    </citation>
    <scope>NUCLEOTIDE SEQUENCE [LARGE SCALE GENOMIC DNA]</scope>
    <source>
        <strain evidence="7 8">NRRL 13308</strain>
    </source>
</reference>
<name>A0A8H4NPB9_9HYPO</name>
<evidence type="ECO:0000256" key="2">
    <source>
        <dbReference type="ARBA" id="ARBA00022553"/>
    </source>
</evidence>
<feature type="active site" description="Proton acceptor; for dehydratase activity" evidence="4">
    <location>
        <position position="886"/>
    </location>
</feature>
<dbReference type="EMBL" id="JAADJF010000233">
    <property type="protein sequence ID" value="KAF4432622.1"/>
    <property type="molecule type" value="Genomic_DNA"/>
</dbReference>
<evidence type="ECO:0000256" key="1">
    <source>
        <dbReference type="ARBA" id="ARBA00022450"/>
    </source>
</evidence>
<evidence type="ECO:0000313" key="8">
    <source>
        <dbReference type="Proteomes" id="UP000536711"/>
    </source>
</evidence>
<dbReference type="InterPro" id="IPR050091">
    <property type="entry name" value="PKS_NRPS_Biosynth_Enz"/>
</dbReference>
<dbReference type="OrthoDB" id="329835at2759"/>
<dbReference type="Pfam" id="PF21089">
    <property type="entry name" value="PKS_DH_N"/>
    <property type="match status" value="1"/>
</dbReference>
<dbReference type="CDD" id="cd00833">
    <property type="entry name" value="PKS"/>
    <property type="match status" value="1"/>
</dbReference>
<keyword evidence="2" id="KW-0597">Phosphoprotein</keyword>
<dbReference type="InterPro" id="IPR049900">
    <property type="entry name" value="PKS_mFAS_DH"/>
</dbReference>
<dbReference type="Gene3D" id="3.40.366.10">
    <property type="entry name" value="Malonyl-Coenzyme A Acyl Carrier Protein, domain 2"/>
    <property type="match status" value="1"/>
</dbReference>
<protein>
    <submittedName>
        <fullName evidence="7">Polyketide synthase</fullName>
    </submittedName>
</protein>
<feature type="domain" description="Ketosynthase family 3 (KS3)" evidence="5">
    <location>
        <begin position="1"/>
        <end position="378"/>
    </location>
</feature>
<dbReference type="InterPro" id="IPR014043">
    <property type="entry name" value="Acyl_transferase_dom"/>
</dbReference>
<keyword evidence="1" id="KW-0596">Phosphopantetheine</keyword>
<dbReference type="PROSITE" id="PS52004">
    <property type="entry name" value="KS3_2"/>
    <property type="match status" value="1"/>
</dbReference>
<dbReference type="Pfam" id="PF14765">
    <property type="entry name" value="PS-DH"/>
    <property type="match status" value="1"/>
</dbReference>
<dbReference type="GO" id="GO:0006633">
    <property type="term" value="P:fatty acid biosynthetic process"/>
    <property type="evidence" value="ECO:0007669"/>
    <property type="project" value="TreeGrafter"/>
</dbReference>
<dbReference type="Gene3D" id="3.40.47.10">
    <property type="match status" value="1"/>
</dbReference>
<keyword evidence="8" id="KW-1185">Reference proteome</keyword>
<dbReference type="Gene3D" id="3.10.129.110">
    <property type="entry name" value="Polyketide synthase dehydratase"/>
    <property type="match status" value="1"/>
</dbReference>
<dbReference type="InterPro" id="IPR016036">
    <property type="entry name" value="Malonyl_transacylase_ACP-bd"/>
</dbReference>
<feature type="region of interest" description="C-terminal hotdog fold" evidence="4">
    <location>
        <begin position="1010"/>
        <end position="1153"/>
    </location>
</feature>
<organism evidence="7 8">
    <name type="scientific">Fusarium acutatum</name>
    <dbReference type="NCBI Taxonomy" id="78861"/>
    <lineage>
        <taxon>Eukaryota</taxon>
        <taxon>Fungi</taxon>
        <taxon>Dikarya</taxon>
        <taxon>Ascomycota</taxon>
        <taxon>Pezizomycotina</taxon>
        <taxon>Sordariomycetes</taxon>
        <taxon>Hypocreomycetidae</taxon>
        <taxon>Hypocreales</taxon>
        <taxon>Nectriaceae</taxon>
        <taxon>Fusarium</taxon>
        <taxon>Fusarium fujikuroi species complex</taxon>
    </lineage>
</organism>
<comment type="caution">
    <text evidence="7">The sequence shown here is derived from an EMBL/GenBank/DDBJ whole genome shotgun (WGS) entry which is preliminary data.</text>
</comment>
<dbReference type="InterPro" id="IPR042104">
    <property type="entry name" value="PKS_dehydratase_sf"/>
</dbReference>
<sequence>MSDIAIVGYSFKLPQGVEDDDAFWDALESRRNLMTDWPKSRIKTDSFANNKHQKWKGKGGHFINDDVAAFDAPFFSLTAKEASAIDPMQRWTLEATYHAFENAGLPVDSLKGSRTAVFSASMLEDYSRVTAVDPDNLERTAVTGSTVSCIIPSRVSCLSAVDMAYKALKSGDAPCAVVTGANLLLDPSIFQVLANQRFLSPDGVCYSFGERANGYARGERVIAVVLKPVQAAIENGDMIRAVIRSIGSNQDGHTPILTQPSSQSQEELIRHVYKQAGLPMSDTRYVEAHGTGTPVGDPIESGSTKLTFTVILEKGVIPPNALLQKIKPALNTESYNITDRSLTGVHNTKLVPMHLTNGSAVINGHGAVHTNGTNGINGANGIANGHSEVKLPKLLVWTTADEKAAKRTVEAYDNFYKEKVAGNHKKLDYLAFTLGTRRSNMLWRASAVVDGSKQQTLSPSKPIRSSEDLGLAFVFTGQGAQYINMGLGLERYPVYRETLENIREIYSSFGCSWNLFGNCGENINMPQYSQPLATALQIALVDLLVSFGITSKVVIGHSSGEIAAAYASGGLSLQSACRVSYFRGLLAGKLREVNTSSPGAMLSINLAPHHVSEYVEKTGVTTVNVACLNSPLNITLSGPEDAIDMIKSQADQDGMFAQKLKTGVAYHSQSMKAIAREYFAALEGLTKREDGTSIPMVSSVTGKSISLETLSTGQYWVDNMLSPVRFTDVVQAVANKNSARKLGLGGITDLIEIGRHPALRRPVKDTLDEMASTAKGVRYNYVLHRSHPAAQTTLELVGQLFCQGYPVSISAVNQQDTKERFLVDCPRYPFDRSQRYWAESRLSRDFRLRESVKGELLGVRVSDWNPLEPRWRNFWSIDSSPWTGDHKISNTVLFPASGMLLMAIEAAQEVVPSDRAVFGYSIERAEFMNPIIVPEAWEDRLETQVRLRVIDKQHTAKFDISIFTYSRNEWVECLNASISMEYQDNDRNGERRVNHEHIWSQYQNVAQTCTSPVDSRVFYHDAAKAGLQYGDWFQLMRDIKWDGKTLAVARVDLSQSTLKIRSLVHPAVLDQAFQVLRASSGQQPAANVPVRLENAWFSSKAWKTPSVQWMSEATPTVHGYGEQGKATALGEGGEVICCIERAVTSAVSGGITQKEKKLVYSIEWKPQLSMLGSNQLTQLCAANALLKDDNTHVAPSSSWSTNDKPRNITITNSTGSTQSYALFADTPKITPGIPVISNNIILVLRGVASASGQAYFTLPKSPFYAVCGTSYGGESTVETTVEVLDSRPVEVGYKADNQTLVAGTTLELVIKRGTPNFTNRPDIVNSGHEGCFCIRDFVVGVSLFKKLSHYFGPFATFRPAPGAEYQIQPLNRFYLAVGDYDVRSPTPKGLEMRSCLIDLNVLELDNVQVHHTETGRLFVKSDFNED</sequence>
<gene>
    <name evidence="7" type="ORF">FACUT_8310</name>
</gene>
<dbReference type="SUPFAM" id="SSF53901">
    <property type="entry name" value="Thiolase-like"/>
    <property type="match status" value="1"/>
</dbReference>
<dbReference type="InterPro" id="IPR001227">
    <property type="entry name" value="Ac_transferase_dom_sf"/>
</dbReference>
<dbReference type="Proteomes" id="UP000536711">
    <property type="component" value="Unassembled WGS sequence"/>
</dbReference>
<dbReference type="InterPro" id="IPR020807">
    <property type="entry name" value="PKS_DH"/>
</dbReference>
<feature type="region of interest" description="N-terminal hotdog fold" evidence="4">
    <location>
        <begin position="854"/>
        <end position="985"/>
    </location>
</feature>
<dbReference type="SUPFAM" id="SSF52151">
    <property type="entry name" value="FabD/lysophospholipase-like"/>
    <property type="match status" value="1"/>
</dbReference>
<dbReference type="PROSITE" id="PS52019">
    <property type="entry name" value="PKS_MFAS_DH"/>
    <property type="match status" value="1"/>
</dbReference>
<dbReference type="SMART" id="SM00826">
    <property type="entry name" value="PKS_DH"/>
    <property type="match status" value="1"/>
</dbReference>
<dbReference type="InterPro" id="IPR016035">
    <property type="entry name" value="Acyl_Trfase/lysoPLipase"/>
</dbReference>
<dbReference type="InterPro" id="IPR049552">
    <property type="entry name" value="PKS_DH_N"/>
</dbReference>
<dbReference type="PANTHER" id="PTHR43775">
    <property type="entry name" value="FATTY ACID SYNTHASE"/>
    <property type="match status" value="1"/>
</dbReference>
<dbReference type="InterPro" id="IPR016039">
    <property type="entry name" value="Thiolase-like"/>
</dbReference>
<dbReference type="Pfam" id="PF02801">
    <property type="entry name" value="Ketoacyl-synt_C"/>
    <property type="match status" value="1"/>
</dbReference>
<dbReference type="InterPro" id="IPR014030">
    <property type="entry name" value="Ketoacyl_synth_N"/>
</dbReference>
<dbReference type="InterPro" id="IPR049551">
    <property type="entry name" value="PKS_DH_C"/>
</dbReference>
<dbReference type="SMART" id="SM00827">
    <property type="entry name" value="PKS_AT"/>
    <property type="match status" value="1"/>
</dbReference>
<dbReference type="Pfam" id="PF00698">
    <property type="entry name" value="Acyl_transf_1"/>
    <property type="match status" value="1"/>
</dbReference>
<evidence type="ECO:0000259" key="6">
    <source>
        <dbReference type="PROSITE" id="PS52019"/>
    </source>
</evidence>
<evidence type="ECO:0000256" key="4">
    <source>
        <dbReference type="PROSITE-ProRule" id="PRU01363"/>
    </source>
</evidence>
<dbReference type="InterPro" id="IPR020841">
    <property type="entry name" value="PKS_Beta-ketoAc_synthase_dom"/>
</dbReference>
<dbReference type="GO" id="GO:0044550">
    <property type="term" value="P:secondary metabolite biosynthetic process"/>
    <property type="evidence" value="ECO:0007669"/>
    <property type="project" value="TreeGrafter"/>
</dbReference>
<dbReference type="Pfam" id="PF00109">
    <property type="entry name" value="ketoacyl-synt"/>
    <property type="match status" value="1"/>
</dbReference>
<proteinExistence type="predicted"/>
<dbReference type="InterPro" id="IPR014031">
    <property type="entry name" value="Ketoacyl_synth_C"/>
</dbReference>
<keyword evidence="3" id="KW-0511">Multifunctional enzyme</keyword>
<feature type="domain" description="PKS/mFAS DH" evidence="6">
    <location>
        <begin position="854"/>
        <end position="1153"/>
    </location>
</feature>
<dbReference type="GO" id="GO:0004312">
    <property type="term" value="F:fatty acid synthase activity"/>
    <property type="evidence" value="ECO:0007669"/>
    <property type="project" value="TreeGrafter"/>
</dbReference>
<dbReference type="PANTHER" id="PTHR43775:SF29">
    <property type="entry name" value="ASPERFURANONE POLYKETIDE SYNTHASE AFOG-RELATED"/>
    <property type="match status" value="1"/>
</dbReference>
<dbReference type="Gene3D" id="3.30.70.3290">
    <property type="match status" value="1"/>
</dbReference>
<evidence type="ECO:0000256" key="3">
    <source>
        <dbReference type="ARBA" id="ARBA00023268"/>
    </source>
</evidence>
<evidence type="ECO:0000313" key="7">
    <source>
        <dbReference type="EMBL" id="KAF4432622.1"/>
    </source>
</evidence>
<dbReference type="SUPFAM" id="SSF55048">
    <property type="entry name" value="Probable ACP-binding domain of malonyl-CoA ACP transacylase"/>
    <property type="match status" value="1"/>
</dbReference>